<accession>A0AAN5BTF8</accession>
<proteinExistence type="predicted"/>
<dbReference type="InterPro" id="IPR050426">
    <property type="entry name" value="Glycosyltransferase_28"/>
</dbReference>
<evidence type="ECO:0000313" key="1">
    <source>
        <dbReference type="EMBL" id="GMG24028.1"/>
    </source>
</evidence>
<organism evidence="1 2">
    <name type="scientific">Aspergillus oryzae</name>
    <name type="common">Yellow koji mold</name>
    <dbReference type="NCBI Taxonomy" id="5062"/>
    <lineage>
        <taxon>Eukaryota</taxon>
        <taxon>Fungi</taxon>
        <taxon>Dikarya</taxon>
        <taxon>Ascomycota</taxon>
        <taxon>Pezizomycotina</taxon>
        <taxon>Eurotiomycetes</taxon>
        <taxon>Eurotiomycetidae</taxon>
        <taxon>Eurotiales</taxon>
        <taxon>Aspergillaceae</taxon>
        <taxon>Aspergillus</taxon>
        <taxon>Aspergillus subgen. Circumdati</taxon>
    </lineage>
</organism>
<evidence type="ECO:0000313" key="2">
    <source>
        <dbReference type="Proteomes" id="UP001165205"/>
    </source>
</evidence>
<dbReference type="Gene3D" id="3.40.50.2000">
    <property type="entry name" value="Glycogen Phosphorylase B"/>
    <property type="match status" value="1"/>
</dbReference>
<name>A0AAN5BTF8_ASPOZ</name>
<dbReference type="PANTHER" id="PTHR48050">
    <property type="entry name" value="STEROL 3-BETA-GLUCOSYLTRANSFERASE"/>
    <property type="match status" value="1"/>
</dbReference>
<comment type="caution">
    <text evidence="1">The sequence shown here is derived from an EMBL/GenBank/DDBJ whole genome shotgun (WGS) entry which is preliminary data.</text>
</comment>
<dbReference type="Proteomes" id="UP001165205">
    <property type="component" value="Unassembled WGS sequence"/>
</dbReference>
<dbReference type="SUPFAM" id="SSF53756">
    <property type="entry name" value="UDP-Glycosyltransferase/glycogen phosphorylase"/>
    <property type="match status" value="1"/>
</dbReference>
<gene>
    <name evidence="1" type="ORF">Aory04_000134900</name>
</gene>
<dbReference type="PANTHER" id="PTHR48050:SF13">
    <property type="entry name" value="STEROL 3-BETA-GLUCOSYLTRANSFERASE UGT80A2"/>
    <property type="match status" value="1"/>
</dbReference>
<dbReference type="AlphaFoldDB" id="A0AAN5BTF8"/>
<dbReference type="EMBL" id="BSYA01000008">
    <property type="protein sequence ID" value="GMG24028.1"/>
    <property type="molecule type" value="Genomic_DNA"/>
</dbReference>
<reference evidence="1" key="1">
    <citation type="submission" date="2023-04" db="EMBL/GenBank/DDBJ databases">
        <title>Aspergillus oryzae NBRC 4228.</title>
        <authorList>
            <person name="Ichikawa N."/>
            <person name="Sato H."/>
            <person name="Tonouchi N."/>
        </authorList>
    </citation>
    <scope>NUCLEOTIDE SEQUENCE</scope>
    <source>
        <strain evidence="1">NBRC 4228</strain>
    </source>
</reference>
<protein>
    <submittedName>
        <fullName evidence="1">Unnamed protein product</fullName>
    </submittedName>
</protein>
<sequence length="164" mass="18182">MSTIAGGEIGRKRQMIAEMLDGCWRSCVEPDPETKIPFVADAIIANPPSFAHIHCAQALGVPLHMMFTMPWSPTKEFPHPLANVKGSGTDASLRNYMSYSMVELLTWSGLADIINRWRVKALNLEELSPRTAAGLMEAMQVPHTYCWSPALIPKPLDWPSYIGS</sequence>